<dbReference type="InterPro" id="IPR029052">
    <property type="entry name" value="Metallo-depent_PP-like"/>
</dbReference>
<reference evidence="6" key="1">
    <citation type="submission" date="2023-02" db="EMBL/GenBank/DDBJ databases">
        <title>Pathogen: clinical or host-associated sample.</title>
        <authorList>
            <person name="Hergert J."/>
            <person name="Casey R."/>
            <person name="Wagner J."/>
            <person name="Young E.L."/>
            <person name="Oakeson K.F."/>
        </authorList>
    </citation>
    <scope>NUCLEOTIDE SEQUENCE</scope>
    <source>
        <strain evidence="6">2022CK-00830</strain>
    </source>
</reference>
<proteinExistence type="inferred from homology"/>
<protein>
    <submittedName>
        <fullName evidence="6">Metallophosphoesterase</fullName>
    </submittedName>
</protein>
<dbReference type="Pfam" id="PF00149">
    <property type="entry name" value="Metallophos"/>
    <property type="match status" value="1"/>
</dbReference>
<dbReference type="GO" id="GO:0016787">
    <property type="term" value="F:hydrolase activity"/>
    <property type="evidence" value="ECO:0007669"/>
    <property type="project" value="UniProtKB-KW"/>
</dbReference>
<sequence length="295" mass="33573">MKLAILGDLHYHEADESTEAWVTARDAFYKKMLHHFMSAEADMHISLGDLTNFGTEREINEVYDIIEQYDASFFHVLGNHDTYSQTKRDLLTLTGQARYQALTMDKAILVFLDTTREMDLTNWGGWMDEEQLSWFENVIVSSGTKPMLVFAHHPIHLTTTGSDRDKGSIDPSIDMWRILSKKQGTAVYFNGHTHVDSITKQNNWTFVQLSACLDEHAFRMVELGDDYIDVTAVDIEDAELPKQLPEIHLHMKHFSPSAHARGTELERGCRVMLTNEQEQDVFVSADATAPGQGHV</sequence>
<dbReference type="RefSeq" id="WP_081872693.1">
    <property type="nucleotide sequence ID" value="NZ_CP118101.1"/>
</dbReference>
<dbReference type="Proteomes" id="UP001220962">
    <property type="component" value="Chromosome"/>
</dbReference>
<evidence type="ECO:0000256" key="2">
    <source>
        <dbReference type="ARBA" id="ARBA00022801"/>
    </source>
</evidence>
<keyword evidence="1" id="KW-0479">Metal-binding</keyword>
<dbReference type="PANTHER" id="PTHR42988">
    <property type="entry name" value="PHOSPHOHYDROLASE"/>
    <property type="match status" value="1"/>
</dbReference>
<dbReference type="InterPro" id="IPR004843">
    <property type="entry name" value="Calcineurin-like_PHP"/>
</dbReference>
<evidence type="ECO:0000256" key="1">
    <source>
        <dbReference type="ARBA" id="ARBA00022723"/>
    </source>
</evidence>
<comment type="similarity">
    <text evidence="4">Belongs to the cyclic nucleotide phosphodiesterase class-III family.</text>
</comment>
<dbReference type="InterPro" id="IPR042281">
    <property type="entry name" value="GpdQ_beta-strand"/>
</dbReference>
<evidence type="ECO:0000256" key="4">
    <source>
        <dbReference type="ARBA" id="ARBA00025742"/>
    </source>
</evidence>
<evidence type="ECO:0000313" key="7">
    <source>
        <dbReference type="Proteomes" id="UP001220962"/>
    </source>
</evidence>
<dbReference type="SUPFAM" id="SSF56300">
    <property type="entry name" value="Metallo-dependent phosphatases"/>
    <property type="match status" value="1"/>
</dbReference>
<dbReference type="InterPro" id="IPR050884">
    <property type="entry name" value="CNP_phosphodiesterase-III"/>
</dbReference>
<accession>A0AAX3N3A9</accession>
<keyword evidence="3" id="KW-0408">Iron</keyword>
<dbReference type="AlphaFoldDB" id="A0AAX3N3A9"/>
<feature type="domain" description="Calcineurin-like phosphoesterase" evidence="5">
    <location>
        <begin position="1"/>
        <end position="195"/>
    </location>
</feature>
<name>A0AAX3N3A9_9BACL</name>
<keyword evidence="2" id="KW-0378">Hydrolase</keyword>
<dbReference type="Gene3D" id="3.60.21.10">
    <property type="match status" value="1"/>
</dbReference>
<evidence type="ECO:0000259" key="5">
    <source>
        <dbReference type="Pfam" id="PF00149"/>
    </source>
</evidence>
<dbReference type="PANTHER" id="PTHR42988:SF2">
    <property type="entry name" value="CYCLIC NUCLEOTIDE PHOSPHODIESTERASE CBUA0032-RELATED"/>
    <property type="match status" value="1"/>
</dbReference>
<dbReference type="GO" id="GO:0046872">
    <property type="term" value="F:metal ion binding"/>
    <property type="evidence" value="ECO:0007669"/>
    <property type="project" value="UniProtKB-KW"/>
</dbReference>
<evidence type="ECO:0000313" key="6">
    <source>
        <dbReference type="EMBL" id="WDH83604.1"/>
    </source>
</evidence>
<dbReference type="EMBL" id="CP118101">
    <property type="protein sequence ID" value="WDH83604.1"/>
    <property type="molecule type" value="Genomic_DNA"/>
</dbReference>
<dbReference type="Gene3D" id="3.30.750.180">
    <property type="entry name" value="GpdQ, beta-strand dimerisation domain"/>
    <property type="match status" value="1"/>
</dbReference>
<gene>
    <name evidence="6" type="ORF">PUW23_05050</name>
</gene>
<evidence type="ECO:0000256" key="3">
    <source>
        <dbReference type="ARBA" id="ARBA00023004"/>
    </source>
</evidence>
<organism evidence="6 7">
    <name type="scientific">Paenibacillus urinalis</name>
    <dbReference type="NCBI Taxonomy" id="521520"/>
    <lineage>
        <taxon>Bacteria</taxon>
        <taxon>Bacillati</taxon>
        <taxon>Bacillota</taxon>
        <taxon>Bacilli</taxon>
        <taxon>Bacillales</taxon>
        <taxon>Paenibacillaceae</taxon>
        <taxon>Paenibacillus</taxon>
    </lineage>
</organism>